<evidence type="ECO:0000313" key="2">
    <source>
        <dbReference type="Proteomes" id="UP000197468"/>
    </source>
</evidence>
<dbReference type="AlphaFoldDB" id="A0A246JMN7"/>
<accession>A0A246JMN7</accession>
<organism evidence="1 2">
    <name type="scientific">Roseateles aquatilis</name>
    <dbReference type="NCBI Taxonomy" id="431061"/>
    <lineage>
        <taxon>Bacteria</taxon>
        <taxon>Pseudomonadati</taxon>
        <taxon>Pseudomonadota</taxon>
        <taxon>Betaproteobacteria</taxon>
        <taxon>Burkholderiales</taxon>
        <taxon>Sphaerotilaceae</taxon>
        <taxon>Roseateles</taxon>
    </lineage>
</organism>
<reference evidence="1 2" key="1">
    <citation type="journal article" date="2008" name="Int. J. Syst. Evol. Microbiol.">
        <title>Description of Roseateles aquatilis sp. nov. and Roseateles terrae sp. nov., in the class Betaproteobacteria, and emended description of the genus Roseateles.</title>
        <authorList>
            <person name="Gomila M."/>
            <person name="Bowien B."/>
            <person name="Falsen E."/>
            <person name="Moore E.R."/>
            <person name="Lalucat J."/>
        </authorList>
    </citation>
    <scope>NUCLEOTIDE SEQUENCE [LARGE SCALE GENOMIC DNA]</scope>
    <source>
        <strain evidence="1 2">CCUG 48205</strain>
    </source>
</reference>
<protein>
    <submittedName>
        <fullName evidence="1">Uncharacterized protein</fullName>
    </submittedName>
</protein>
<proteinExistence type="predicted"/>
<keyword evidence="2" id="KW-1185">Reference proteome</keyword>
<dbReference type="Proteomes" id="UP000197468">
    <property type="component" value="Unassembled WGS sequence"/>
</dbReference>
<dbReference type="EMBL" id="NIOF01000001">
    <property type="protein sequence ID" value="OWQ93872.1"/>
    <property type="molecule type" value="Genomic_DNA"/>
</dbReference>
<gene>
    <name evidence="1" type="ORF">CDN99_05445</name>
</gene>
<comment type="caution">
    <text evidence="1">The sequence shown here is derived from an EMBL/GenBank/DDBJ whole genome shotgun (WGS) entry which is preliminary data.</text>
</comment>
<sequence length="86" mass="10161">MFMMPRAVNQHEDELTIFPIFNQWCKIENITPHLLHLIQEFCREFFGYFNYDGMLDSALRRGVDLRSEKEGAPCGWRFSLEAPSCD</sequence>
<name>A0A246JMN7_9BURK</name>
<evidence type="ECO:0000313" key="1">
    <source>
        <dbReference type="EMBL" id="OWQ93872.1"/>
    </source>
</evidence>